<keyword evidence="3" id="KW-1185">Reference proteome</keyword>
<evidence type="ECO:0000313" key="3">
    <source>
        <dbReference type="Proteomes" id="UP000184611"/>
    </source>
</evidence>
<proteinExistence type="predicted"/>
<reference evidence="3" key="1">
    <citation type="submission" date="2016-12" db="EMBL/GenBank/DDBJ databases">
        <authorList>
            <person name="Varghese N."/>
            <person name="Submissions S."/>
        </authorList>
    </citation>
    <scope>NUCLEOTIDE SEQUENCE [LARGE SCALE GENOMIC DNA]</scope>
    <source>
        <strain evidence="3">DSM 18830</strain>
    </source>
</reference>
<dbReference type="STRING" id="416016.SAMN05443547_2159"/>
<dbReference type="AlphaFoldDB" id="A0A1M7ZY66"/>
<accession>A0A1M7ZY66</accession>
<dbReference type="EMBL" id="FRYK01000004">
    <property type="protein sequence ID" value="SHO73786.1"/>
    <property type="molecule type" value="Genomic_DNA"/>
</dbReference>
<evidence type="ECO:0000313" key="2">
    <source>
        <dbReference type="EMBL" id="SHO73786.1"/>
    </source>
</evidence>
<feature type="signal peptide" evidence="1">
    <location>
        <begin position="1"/>
        <end position="18"/>
    </location>
</feature>
<dbReference type="RefSeq" id="WP_073584289.1">
    <property type="nucleotide sequence ID" value="NZ_CBCSEA010000007.1"/>
</dbReference>
<sequence>MKKVVLFLTTLCFGISYAQEIPEVDITTRNSWFKAGLTTGVSLGDSKDLASFNVGVDVRGQYLFDPHFGIGIASGYNHFFGKDGIEDFGVIPLAGFARYYFQNEGVFVGADFGYGFLTNVDDTGGLYFNPQIGYHNKKWNIYGYYQNTFTDGIAIRSLGVGVTYNIMFK</sequence>
<dbReference type="Proteomes" id="UP000184611">
    <property type="component" value="Unassembled WGS sequence"/>
</dbReference>
<evidence type="ECO:0008006" key="4">
    <source>
        <dbReference type="Google" id="ProtNLM"/>
    </source>
</evidence>
<organism evidence="2 3">
    <name type="scientific">Flavobacterium cucumis</name>
    <dbReference type="NCBI Taxonomy" id="416016"/>
    <lineage>
        <taxon>Bacteria</taxon>
        <taxon>Pseudomonadati</taxon>
        <taxon>Bacteroidota</taxon>
        <taxon>Flavobacteriia</taxon>
        <taxon>Flavobacteriales</taxon>
        <taxon>Flavobacteriaceae</taxon>
        <taxon>Flavobacterium</taxon>
    </lineage>
</organism>
<feature type="chain" id="PRO_5012139040" description="Outer membrane protein beta-barrel domain-containing protein" evidence="1">
    <location>
        <begin position="19"/>
        <end position="169"/>
    </location>
</feature>
<evidence type="ECO:0000256" key="1">
    <source>
        <dbReference type="SAM" id="SignalP"/>
    </source>
</evidence>
<name>A0A1M7ZY66_9FLAO</name>
<keyword evidence="1" id="KW-0732">Signal</keyword>
<protein>
    <recommendedName>
        <fullName evidence="4">Outer membrane protein beta-barrel domain-containing protein</fullName>
    </recommendedName>
</protein>
<gene>
    <name evidence="2" type="ORF">SAMN05443547_2159</name>
</gene>
<dbReference type="OrthoDB" id="1492374at2"/>